<comment type="caution">
    <text evidence="1">The sequence shown here is derived from an EMBL/GenBank/DDBJ whole genome shotgun (WGS) entry which is preliminary data.</text>
</comment>
<keyword evidence="2" id="KW-1185">Reference proteome</keyword>
<evidence type="ECO:0000313" key="1">
    <source>
        <dbReference type="EMBL" id="MFC4822082.1"/>
    </source>
</evidence>
<name>A0ABV9QYY0_9GAMM</name>
<accession>A0ABV9QYY0</accession>
<proteinExistence type="predicted"/>
<dbReference type="Proteomes" id="UP001595886">
    <property type="component" value="Unassembled WGS sequence"/>
</dbReference>
<organism evidence="1 2">
    <name type="scientific">Dokdonella ginsengisoli</name>
    <dbReference type="NCBI Taxonomy" id="363846"/>
    <lineage>
        <taxon>Bacteria</taxon>
        <taxon>Pseudomonadati</taxon>
        <taxon>Pseudomonadota</taxon>
        <taxon>Gammaproteobacteria</taxon>
        <taxon>Lysobacterales</taxon>
        <taxon>Rhodanobacteraceae</taxon>
        <taxon>Dokdonella</taxon>
    </lineage>
</organism>
<protein>
    <submittedName>
        <fullName evidence="1">Uncharacterized protein</fullName>
    </submittedName>
</protein>
<sequence>MRDDPRPLPRRRREGVVAIDANARRASSSIEIRRRGDRSDLRFCASDEAAKARSVRADFPASAIARRSAGKIFFFRLFAVAEPPAPPP</sequence>
<dbReference type="EMBL" id="JBHSHD010000015">
    <property type="protein sequence ID" value="MFC4822082.1"/>
    <property type="molecule type" value="Genomic_DNA"/>
</dbReference>
<dbReference type="RefSeq" id="WP_380022363.1">
    <property type="nucleotide sequence ID" value="NZ_JBHSHD010000015.1"/>
</dbReference>
<reference evidence="2" key="1">
    <citation type="journal article" date="2019" name="Int. J. Syst. Evol. Microbiol.">
        <title>The Global Catalogue of Microorganisms (GCM) 10K type strain sequencing project: providing services to taxonomists for standard genome sequencing and annotation.</title>
        <authorList>
            <consortium name="The Broad Institute Genomics Platform"/>
            <consortium name="The Broad Institute Genome Sequencing Center for Infectious Disease"/>
            <person name="Wu L."/>
            <person name="Ma J."/>
        </authorList>
    </citation>
    <scope>NUCLEOTIDE SEQUENCE [LARGE SCALE GENOMIC DNA]</scope>
    <source>
        <strain evidence="2">CCUG 30340</strain>
    </source>
</reference>
<gene>
    <name evidence="1" type="ORF">ACFO6Q_17285</name>
</gene>
<evidence type="ECO:0000313" key="2">
    <source>
        <dbReference type="Proteomes" id="UP001595886"/>
    </source>
</evidence>